<dbReference type="NCBIfam" id="TIGR01525">
    <property type="entry name" value="ATPase-IB_hvy"/>
    <property type="match status" value="1"/>
</dbReference>
<dbReference type="SFLD" id="SFLDF00027">
    <property type="entry name" value="p-type_atpase"/>
    <property type="match status" value="1"/>
</dbReference>
<dbReference type="SFLD" id="SFLDG00002">
    <property type="entry name" value="C1.7:_P-type_atpase_like"/>
    <property type="match status" value="1"/>
</dbReference>
<feature type="transmembrane region" description="Helical" evidence="15">
    <location>
        <begin position="760"/>
        <end position="776"/>
    </location>
</feature>
<dbReference type="InterPro" id="IPR006121">
    <property type="entry name" value="HMA_dom"/>
</dbReference>
<dbReference type="SUPFAM" id="SSF56784">
    <property type="entry name" value="HAD-like"/>
    <property type="match status" value="1"/>
</dbReference>
<dbReference type="InterPro" id="IPR027256">
    <property type="entry name" value="P-typ_ATPase_IB"/>
</dbReference>
<dbReference type="GO" id="GO:0005507">
    <property type="term" value="F:copper ion binding"/>
    <property type="evidence" value="ECO:0007669"/>
    <property type="project" value="TreeGrafter"/>
</dbReference>
<comment type="subcellular location">
    <subcellularLocation>
        <location evidence="1">Cell membrane</location>
        <topology evidence="1">Multi-pass membrane protein</topology>
    </subcellularLocation>
</comment>
<feature type="transmembrane region" description="Helical" evidence="15">
    <location>
        <begin position="179"/>
        <end position="199"/>
    </location>
</feature>
<dbReference type="InterPro" id="IPR017969">
    <property type="entry name" value="Heavy-metal-associated_CS"/>
</dbReference>
<keyword evidence="4 15" id="KW-1003">Cell membrane</keyword>
<dbReference type="InterPro" id="IPR059000">
    <property type="entry name" value="ATPase_P-type_domA"/>
</dbReference>
<dbReference type="InterPro" id="IPR008250">
    <property type="entry name" value="ATPase_P-typ_transduc_dom_A_sf"/>
</dbReference>
<dbReference type="Gene3D" id="3.40.50.1000">
    <property type="entry name" value="HAD superfamily/HAD-like"/>
    <property type="match status" value="1"/>
</dbReference>
<dbReference type="AlphaFoldDB" id="A0A1H6TFH1"/>
<evidence type="ECO:0000256" key="5">
    <source>
        <dbReference type="ARBA" id="ARBA00022553"/>
    </source>
</evidence>
<evidence type="ECO:0000256" key="12">
    <source>
        <dbReference type="ARBA" id="ARBA00022989"/>
    </source>
</evidence>
<dbReference type="Gene3D" id="2.70.150.10">
    <property type="entry name" value="Calcium-transporting ATPase, cytoplasmic transduction domain A"/>
    <property type="match status" value="1"/>
</dbReference>
<evidence type="ECO:0000256" key="11">
    <source>
        <dbReference type="ARBA" id="ARBA00022967"/>
    </source>
</evidence>
<evidence type="ECO:0000256" key="2">
    <source>
        <dbReference type="ARBA" id="ARBA00006024"/>
    </source>
</evidence>
<dbReference type="InterPro" id="IPR023299">
    <property type="entry name" value="ATPase_P-typ_cyto_dom_N"/>
</dbReference>
<dbReference type="OrthoDB" id="9814270at2"/>
<evidence type="ECO:0000256" key="3">
    <source>
        <dbReference type="ARBA" id="ARBA00022448"/>
    </source>
</evidence>
<dbReference type="EMBL" id="FNYH01000010">
    <property type="protein sequence ID" value="SEI78833.1"/>
    <property type="molecule type" value="Genomic_DNA"/>
</dbReference>
<dbReference type="PRINTS" id="PR00119">
    <property type="entry name" value="CATATPASE"/>
</dbReference>
<feature type="transmembrane region" description="Helical" evidence="15">
    <location>
        <begin position="244"/>
        <end position="266"/>
    </location>
</feature>
<evidence type="ECO:0000256" key="1">
    <source>
        <dbReference type="ARBA" id="ARBA00004651"/>
    </source>
</evidence>
<dbReference type="GO" id="GO:0016887">
    <property type="term" value="F:ATP hydrolysis activity"/>
    <property type="evidence" value="ECO:0007669"/>
    <property type="project" value="InterPro"/>
</dbReference>
<dbReference type="SUPFAM" id="SSF81665">
    <property type="entry name" value="Calcium ATPase, transmembrane domain M"/>
    <property type="match status" value="1"/>
</dbReference>
<keyword evidence="14 15" id="KW-0472">Membrane</keyword>
<evidence type="ECO:0000313" key="18">
    <source>
        <dbReference type="Proteomes" id="UP000242999"/>
    </source>
</evidence>
<dbReference type="PROSITE" id="PS01229">
    <property type="entry name" value="COF_2"/>
    <property type="match status" value="1"/>
</dbReference>
<dbReference type="RefSeq" id="WP_093311072.1">
    <property type="nucleotide sequence ID" value="NZ_FNYH01000010.1"/>
</dbReference>
<dbReference type="InterPro" id="IPR021993">
    <property type="entry name" value="ATPase-cat-bd"/>
</dbReference>
<evidence type="ECO:0000259" key="16">
    <source>
        <dbReference type="PROSITE" id="PS50846"/>
    </source>
</evidence>
<evidence type="ECO:0000256" key="8">
    <source>
        <dbReference type="ARBA" id="ARBA00022741"/>
    </source>
</evidence>
<dbReference type="InterPro" id="IPR018303">
    <property type="entry name" value="ATPase_P-typ_P_site"/>
</dbReference>
<dbReference type="SFLD" id="SFLDS00003">
    <property type="entry name" value="Haloacid_Dehalogenase"/>
    <property type="match status" value="1"/>
</dbReference>
<dbReference type="FunFam" id="3.30.70.100:FF:000005">
    <property type="entry name" value="Copper-exporting P-type ATPase A"/>
    <property type="match status" value="1"/>
</dbReference>
<dbReference type="Proteomes" id="UP000242999">
    <property type="component" value="Unassembled WGS sequence"/>
</dbReference>
<accession>A0A1H6TFH1</accession>
<keyword evidence="5" id="KW-0597">Phosphoprotein</keyword>
<dbReference type="Gene3D" id="3.30.70.100">
    <property type="match status" value="1"/>
</dbReference>
<dbReference type="SUPFAM" id="SSF55008">
    <property type="entry name" value="HMA, heavy metal-associated domain"/>
    <property type="match status" value="1"/>
</dbReference>
<feature type="domain" description="HMA" evidence="16">
    <location>
        <begin position="91"/>
        <end position="157"/>
    </location>
</feature>
<evidence type="ECO:0000256" key="10">
    <source>
        <dbReference type="ARBA" id="ARBA00022842"/>
    </source>
</evidence>
<keyword evidence="18" id="KW-1185">Reference proteome</keyword>
<dbReference type="PROSITE" id="PS50846">
    <property type="entry name" value="HMA_2"/>
    <property type="match status" value="1"/>
</dbReference>
<dbReference type="NCBIfam" id="TIGR01512">
    <property type="entry name" value="ATPase-IB2_Cd"/>
    <property type="match status" value="1"/>
</dbReference>
<dbReference type="Pfam" id="PF12156">
    <property type="entry name" value="ATPase-cat_bd"/>
    <property type="match status" value="1"/>
</dbReference>
<feature type="transmembrane region" description="Helical" evidence="15">
    <location>
        <begin position="425"/>
        <end position="447"/>
    </location>
</feature>
<dbReference type="GO" id="GO:0055070">
    <property type="term" value="P:copper ion homeostasis"/>
    <property type="evidence" value="ECO:0007669"/>
    <property type="project" value="TreeGrafter"/>
</dbReference>
<dbReference type="Gene3D" id="3.40.1110.10">
    <property type="entry name" value="Calcium-transporting ATPase, cytoplasmic domain N"/>
    <property type="match status" value="1"/>
</dbReference>
<sequence length="821" mass="90217">MEKCYHCGEPVPADSPYFIELDQTRHPMCCPGCEAVAHAIVEGGLASYYKYRTQMPLRPEEDHPHLEQEMRIYDRPELQAEFVHHDEQGLAHIQLAIEGITCAACAWLIEHQLSQETGVHKIAVNLSQHRASLTWDPKKTQLSQVLICLQSIGYQACPYQADQQQAQLLQQEKMFTRRLIIAGIGMMQVMMFAVGLYAEAFQGIEEDFKNLFRWLSLVMTTPVVLFSAYPFFKAAWRDLRTRHLSMDVPVALAIGTAYLASVWATLTDTGEVYFDSVSMFTFFLLFGRYIEMRARHRIGRSGNALQNLLPTSAIRLTADGQEEIVPTRDLQVGDRVLVKPGQSVPADGRIVKGRSSLNEAALTGEYMPVARTLGDPLMAGTQNVESPLEMQVEHTGQDARVASIARLTDRAFAEKPKVAALANRIAHWFVLAVLIIASSVAYVWWQLAPSDAFWITLSVLVVTCPCALSLATPTALTVAMNHLRNRGFLVTRSHVLEGLAQSTHIIFDKTGTLTQGQLKLVHHTWIADPKDPRCDSVLALAAALESHSEHPIARAFSEYRQIDMRAQSTQVVMGEGLTGEVQGQIYRLGKAEFAWPQQALQAPQHQPPTLTGQSILLADQQGPLCWFHLDDQLRHDALACIQSLQDMGLEVELLSGDQGPAVSQVAQKLGISTYTAAASPETKLARLRELQAAGEAVIMVGDGINDVPVLAGAQVSIAMGNATDLAKTSADALLVSAHLTRISDAIRLAYKTRRVIRQNLMWALVYNVLALPLAAMGMIPPWLAAIGMSVSSLIVVFNALRLSADKEADPLSPASFTAGAL</sequence>
<keyword evidence="12 15" id="KW-1133">Transmembrane helix</keyword>
<dbReference type="STRING" id="64971.SAMN05421831_11059"/>
<feature type="transmembrane region" description="Helical" evidence="15">
    <location>
        <begin position="782"/>
        <end position="800"/>
    </location>
</feature>
<dbReference type="PANTHER" id="PTHR43520:SF5">
    <property type="entry name" value="CATION-TRANSPORTING P-TYPE ATPASE-RELATED"/>
    <property type="match status" value="1"/>
</dbReference>
<evidence type="ECO:0000256" key="9">
    <source>
        <dbReference type="ARBA" id="ARBA00022840"/>
    </source>
</evidence>
<reference evidence="18" key="1">
    <citation type="submission" date="2016-10" db="EMBL/GenBank/DDBJ databases">
        <authorList>
            <person name="Varghese N."/>
            <person name="Submissions S."/>
        </authorList>
    </citation>
    <scope>NUCLEOTIDE SEQUENCE [LARGE SCALE GENOMIC DNA]</scope>
    <source>
        <strain evidence="18">DSM 7165</strain>
    </source>
</reference>
<proteinExistence type="inferred from homology"/>
<feature type="transmembrane region" description="Helical" evidence="15">
    <location>
        <begin position="211"/>
        <end position="232"/>
    </location>
</feature>
<dbReference type="PROSITE" id="PS01047">
    <property type="entry name" value="HMA_1"/>
    <property type="match status" value="1"/>
</dbReference>
<dbReference type="Pfam" id="PF00702">
    <property type="entry name" value="Hydrolase"/>
    <property type="match status" value="1"/>
</dbReference>
<dbReference type="Pfam" id="PF00403">
    <property type="entry name" value="HMA"/>
    <property type="match status" value="1"/>
</dbReference>
<dbReference type="SUPFAM" id="SSF81653">
    <property type="entry name" value="Calcium ATPase, transduction domain A"/>
    <property type="match status" value="1"/>
</dbReference>
<evidence type="ECO:0000256" key="6">
    <source>
        <dbReference type="ARBA" id="ARBA00022692"/>
    </source>
</evidence>
<organism evidence="17 18">
    <name type="scientific">Allopseudospirillum japonicum</name>
    <dbReference type="NCBI Taxonomy" id="64971"/>
    <lineage>
        <taxon>Bacteria</taxon>
        <taxon>Pseudomonadati</taxon>
        <taxon>Pseudomonadota</taxon>
        <taxon>Gammaproteobacteria</taxon>
        <taxon>Oceanospirillales</taxon>
        <taxon>Oceanospirillaceae</taxon>
        <taxon>Allopseudospirillum</taxon>
    </lineage>
</organism>
<dbReference type="GO" id="GO:0005524">
    <property type="term" value="F:ATP binding"/>
    <property type="evidence" value="ECO:0007669"/>
    <property type="project" value="UniProtKB-UniRule"/>
</dbReference>
<dbReference type="InterPro" id="IPR023298">
    <property type="entry name" value="ATPase_P-typ_TM_dom_sf"/>
</dbReference>
<keyword evidence="6 15" id="KW-0812">Transmembrane</keyword>
<keyword evidence="11" id="KW-1278">Translocase</keyword>
<dbReference type="CDD" id="cd00371">
    <property type="entry name" value="HMA"/>
    <property type="match status" value="1"/>
</dbReference>
<dbReference type="PROSITE" id="PS00154">
    <property type="entry name" value="ATPASE_E1_E2"/>
    <property type="match status" value="1"/>
</dbReference>
<comment type="similarity">
    <text evidence="2 15">Belongs to the cation transport ATPase (P-type) (TC 3.A.3) family. Type IB subfamily.</text>
</comment>
<evidence type="ECO:0000256" key="14">
    <source>
        <dbReference type="ARBA" id="ARBA00023136"/>
    </source>
</evidence>
<dbReference type="InterPro" id="IPR044492">
    <property type="entry name" value="P_typ_ATPase_HD_dom"/>
</dbReference>
<keyword evidence="9 15" id="KW-0067">ATP-binding</keyword>
<keyword evidence="13" id="KW-0406">Ion transport</keyword>
<feature type="transmembrane region" description="Helical" evidence="15">
    <location>
        <begin position="272"/>
        <end position="290"/>
    </location>
</feature>
<dbReference type="InterPro" id="IPR023214">
    <property type="entry name" value="HAD_sf"/>
</dbReference>
<dbReference type="SUPFAM" id="SSF81660">
    <property type="entry name" value="Metal cation-transporting ATPase, ATP-binding domain N"/>
    <property type="match status" value="1"/>
</dbReference>
<dbReference type="InterPro" id="IPR036163">
    <property type="entry name" value="HMA_dom_sf"/>
</dbReference>
<keyword evidence="7 15" id="KW-0479">Metal-binding</keyword>
<name>A0A1H6TFH1_9GAMM</name>
<keyword evidence="10" id="KW-0460">Magnesium</keyword>
<keyword evidence="8 15" id="KW-0547">Nucleotide-binding</keyword>
<dbReference type="GO" id="GO:0005886">
    <property type="term" value="C:plasma membrane"/>
    <property type="evidence" value="ECO:0007669"/>
    <property type="project" value="UniProtKB-SubCell"/>
</dbReference>
<evidence type="ECO:0000313" key="17">
    <source>
        <dbReference type="EMBL" id="SEI78833.1"/>
    </source>
</evidence>
<protein>
    <submittedName>
        <fullName evidence="17">Cu2+-exporting ATPase</fullName>
    </submittedName>
</protein>
<dbReference type="NCBIfam" id="TIGR01494">
    <property type="entry name" value="ATPase_P-type"/>
    <property type="match status" value="1"/>
</dbReference>
<evidence type="ECO:0000256" key="13">
    <source>
        <dbReference type="ARBA" id="ARBA00023065"/>
    </source>
</evidence>
<dbReference type="CDD" id="cd02079">
    <property type="entry name" value="P-type_ATPase_HM"/>
    <property type="match status" value="1"/>
</dbReference>
<dbReference type="InterPro" id="IPR001757">
    <property type="entry name" value="P_typ_ATPase"/>
</dbReference>
<evidence type="ECO:0000256" key="4">
    <source>
        <dbReference type="ARBA" id="ARBA00022475"/>
    </source>
</evidence>
<evidence type="ECO:0000256" key="15">
    <source>
        <dbReference type="RuleBase" id="RU362081"/>
    </source>
</evidence>
<gene>
    <name evidence="17" type="ORF">SAMN05421831_11059</name>
</gene>
<evidence type="ECO:0000256" key="7">
    <source>
        <dbReference type="ARBA" id="ARBA00022723"/>
    </source>
</evidence>
<keyword evidence="3" id="KW-0813">Transport</keyword>
<feature type="transmembrane region" description="Helical" evidence="15">
    <location>
        <begin position="453"/>
        <end position="476"/>
    </location>
</feature>
<dbReference type="PANTHER" id="PTHR43520">
    <property type="entry name" value="ATP7, ISOFORM B"/>
    <property type="match status" value="1"/>
</dbReference>
<dbReference type="NCBIfam" id="TIGR01511">
    <property type="entry name" value="ATPase-IB1_Cu"/>
    <property type="match status" value="1"/>
</dbReference>
<dbReference type="GO" id="GO:0043682">
    <property type="term" value="F:P-type divalent copper transporter activity"/>
    <property type="evidence" value="ECO:0007669"/>
    <property type="project" value="TreeGrafter"/>
</dbReference>
<dbReference type="InterPro" id="IPR036412">
    <property type="entry name" value="HAD-like_sf"/>
</dbReference>
<dbReference type="Pfam" id="PF00122">
    <property type="entry name" value="E1-E2_ATPase"/>
    <property type="match status" value="1"/>
</dbReference>